<organism evidence="2 3">
    <name type="scientific">Brachyspira murdochii (strain ATCC 51284 / DSM 12563 / 56-150)</name>
    <name type="common">Serpulina murdochii</name>
    <dbReference type="NCBI Taxonomy" id="526224"/>
    <lineage>
        <taxon>Bacteria</taxon>
        <taxon>Pseudomonadati</taxon>
        <taxon>Spirochaetota</taxon>
        <taxon>Spirochaetia</taxon>
        <taxon>Brachyspirales</taxon>
        <taxon>Brachyspiraceae</taxon>
        <taxon>Brachyspira</taxon>
    </lineage>
</organism>
<sequence>MEYEKLITKLAYDYNIFNKDSSIENILELFKDTNEISIKELNLLIFIIINEKSYSNFCKELKNITNIYSDEQLSSLFLSFIAIANSDSIDITMQYRNKLENEKELNMVSMTNSNIKLENNYFSCNDIIDTTVDLLDFNFKLFKYITNNKEIISSTINYMNIDLVRENNKFLILKTIYEYICFENAFLSEVSIYKYKIEYKDKFHILKYINLLKVNEKLISSLMNTHNLKIYYFDNIYIENLKINEMTGEIFFDIEKKSVKNMYIEGRMKLYINSLVIYHYYYDKNYNDMALNFFRVFIALDYILYNVSNYITDTKHNINFYLFKINKKLLSEYCTKITNLDSNICDDIIEYLTYDNKSSFWNKPLIKNGDFYHLLITPIKYGNIIFIVDEYMNNKTTCFKDKKGNLFEKFVVDEITLLLSEKKFFYKIDHGKYKISKKEMEEIDFILETKNTIIVAEIKCIRYPFNSQLIQRYETIINKAVDQIIRKTTFLIKNNKKFQNKKISFQNKKIIKCVITNYSLFSGTERSGVYIIDINMLRKYINVGKEGFIKYDLSTREKHEIAKNLYNTEDEFSNNFEIYFMSSNSFYEDRIKIITKKLKIGNFEISIPTIIENKLFHYE</sequence>
<dbReference type="eggNOG" id="ENOG5032ZQE">
    <property type="taxonomic scope" value="Bacteria"/>
</dbReference>
<dbReference type="EMBL" id="CP001959">
    <property type="protein sequence ID" value="ADG72351.1"/>
    <property type="molecule type" value="Genomic_DNA"/>
</dbReference>
<accession>D5U4U7</accession>
<dbReference type="KEGG" id="brm:Bmur_2278"/>
<evidence type="ECO:0000313" key="2">
    <source>
        <dbReference type="EMBL" id="ADG72351.1"/>
    </source>
</evidence>
<gene>
    <name evidence="1" type="ordered locus">Bmur_1702</name>
    <name evidence="2" type="ordered locus">Bmur_2278</name>
</gene>
<dbReference type="AlphaFoldDB" id="D5U4U7"/>
<dbReference type="EMBL" id="CP001959">
    <property type="protein sequence ID" value="ADG71787.1"/>
    <property type="molecule type" value="Genomic_DNA"/>
</dbReference>
<dbReference type="HOGENOM" id="CLU_475451_0_0_12"/>
<proteinExistence type="predicted"/>
<evidence type="ECO:0000313" key="1">
    <source>
        <dbReference type="EMBL" id="ADG71787.1"/>
    </source>
</evidence>
<name>D5U4U7_BRAM5</name>
<protein>
    <recommendedName>
        <fullName evidence="4">NERD domain-containing protein</fullName>
    </recommendedName>
</protein>
<evidence type="ECO:0008006" key="4">
    <source>
        <dbReference type="Google" id="ProtNLM"/>
    </source>
</evidence>
<dbReference type="Proteomes" id="UP000001915">
    <property type="component" value="Chromosome"/>
</dbReference>
<dbReference type="KEGG" id="brm:Bmur_1702"/>
<dbReference type="RefSeq" id="WP_013114179.1">
    <property type="nucleotide sequence ID" value="NC_014150.1"/>
</dbReference>
<evidence type="ECO:0000313" key="3">
    <source>
        <dbReference type="Proteomes" id="UP000001915"/>
    </source>
</evidence>
<dbReference type="STRING" id="526224.Bmur_1702"/>
<reference evidence="2 3" key="1">
    <citation type="journal article" date="2010" name="Stand. Genomic Sci.">
        <title>Complete genome sequence of Brachyspira murdochii type strain (56-150).</title>
        <authorList>
            <person name="Pati A."/>
            <person name="Sikorski J."/>
            <person name="Gronow S."/>
            <person name="Munk C."/>
            <person name="Lapidus A."/>
            <person name="Copeland A."/>
            <person name="Glavina Del Tio T."/>
            <person name="Nolan M."/>
            <person name="Lucas S."/>
            <person name="Chen F."/>
            <person name="Tice H."/>
            <person name="Cheng J.F."/>
            <person name="Han C."/>
            <person name="Detter J.C."/>
            <person name="Bruce D."/>
            <person name="Tapia R."/>
            <person name="Goodwin L."/>
            <person name="Pitluck S."/>
            <person name="Liolios K."/>
            <person name="Ivanova N."/>
            <person name="Mavromatis K."/>
            <person name="Mikhailova N."/>
            <person name="Chen A."/>
            <person name="Palaniappan K."/>
            <person name="Land M."/>
            <person name="Hauser L."/>
            <person name="Chang Y.J."/>
            <person name="Jeffries C.D."/>
            <person name="Spring S."/>
            <person name="Rohde M."/>
            <person name="Goker M."/>
            <person name="Bristow J."/>
            <person name="Eisen J.A."/>
            <person name="Markowitz V."/>
            <person name="Hugenholtz P."/>
            <person name="Kyrpides N.C."/>
            <person name="Klenk H.P."/>
        </authorList>
    </citation>
    <scope>NUCLEOTIDE SEQUENCE [LARGE SCALE GENOMIC DNA]</scope>
    <source>
        <strain evidence="3">ATCC 51284 / DSM 12563 / 56-150</strain>
        <strain evidence="2">DSM 12563</strain>
    </source>
</reference>